<dbReference type="STRING" id="1678841.TBC1_12529"/>
<dbReference type="RefSeq" id="WP_062044486.1">
    <property type="nucleotide sequence ID" value="NZ_DF968183.1"/>
</dbReference>
<accession>A0A0S7C3F7</accession>
<sequence length="174" mass="19663">MNDQLVITPKTRVLQAIEAYPQLEEILISYVPAFEKLKNPVLRRTVAKIATLQQAATIGNVKVEDLINRLRAEVGQDLFTQNDNHMYVTETPAWYSESLIAAELDARPMLAAGEHPVNQVMEDLKVLENGKIYKLTAPFLPAPLIDKASSMNYAHWMKNEDDGSYIIYFIATQN</sequence>
<reference evidence="2" key="1">
    <citation type="journal article" date="2015" name="Genome Announc.">
        <title>Draft Genome Sequence of Bacteroidales Strain TBC1, a Novel Isolate from a Methanogenic Wastewater Treatment System.</title>
        <authorList>
            <person name="Tourlousse D.M."/>
            <person name="Matsuura N."/>
            <person name="Sun L."/>
            <person name="Toyonaga M."/>
            <person name="Kuroda K."/>
            <person name="Ohashi A."/>
            <person name="Cruz R."/>
            <person name="Yamaguchi T."/>
            <person name="Sekiguchi Y."/>
        </authorList>
    </citation>
    <scope>NUCLEOTIDE SEQUENCE [LARGE SCALE GENOMIC DNA]</scope>
    <source>
        <strain evidence="2">TBC1</strain>
    </source>
</reference>
<dbReference type="AlphaFoldDB" id="A0A0S7C3F7"/>
<proteinExistence type="predicted"/>
<dbReference type="InterPro" id="IPR038062">
    <property type="entry name" value="ScdA-like_N_sf"/>
</dbReference>
<dbReference type="OrthoDB" id="128918at2"/>
<name>A0A0S7C3F7_9BACT</name>
<evidence type="ECO:0000313" key="2">
    <source>
        <dbReference type="EMBL" id="GAP44718.1"/>
    </source>
</evidence>
<dbReference type="PATRIC" id="fig|1678841.3.peg.3251"/>
<evidence type="ECO:0000313" key="3">
    <source>
        <dbReference type="Proteomes" id="UP000053091"/>
    </source>
</evidence>
<dbReference type="Proteomes" id="UP000053091">
    <property type="component" value="Unassembled WGS sequence"/>
</dbReference>
<keyword evidence="3" id="KW-1185">Reference proteome</keyword>
<dbReference type="SUPFAM" id="SSF140683">
    <property type="entry name" value="SP0561-like"/>
    <property type="match status" value="1"/>
</dbReference>
<dbReference type="InterPro" id="IPR015077">
    <property type="entry name" value="DUF1858"/>
</dbReference>
<dbReference type="EMBL" id="DF968183">
    <property type="protein sequence ID" value="GAP44718.1"/>
    <property type="molecule type" value="Genomic_DNA"/>
</dbReference>
<dbReference type="Pfam" id="PF08984">
    <property type="entry name" value="DUF1858"/>
    <property type="match status" value="1"/>
</dbReference>
<gene>
    <name evidence="2" type="ORF">TBC1_12529</name>
</gene>
<feature type="domain" description="DUF1858" evidence="1">
    <location>
        <begin position="7"/>
        <end position="67"/>
    </location>
</feature>
<protein>
    <recommendedName>
        <fullName evidence="1">DUF1858 domain-containing protein</fullName>
    </recommendedName>
</protein>
<evidence type="ECO:0000259" key="1">
    <source>
        <dbReference type="Pfam" id="PF08984"/>
    </source>
</evidence>
<organism evidence="2">
    <name type="scientific">Lentimicrobium saccharophilum</name>
    <dbReference type="NCBI Taxonomy" id="1678841"/>
    <lineage>
        <taxon>Bacteria</taxon>
        <taxon>Pseudomonadati</taxon>
        <taxon>Bacteroidota</taxon>
        <taxon>Bacteroidia</taxon>
        <taxon>Bacteroidales</taxon>
        <taxon>Lentimicrobiaceae</taxon>
        <taxon>Lentimicrobium</taxon>
    </lineage>
</organism>
<dbReference type="Gene3D" id="1.10.3910.10">
    <property type="entry name" value="SP0561-like"/>
    <property type="match status" value="1"/>
</dbReference>